<protein>
    <recommendedName>
        <fullName evidence="5">Tetratricopeptide repeat protein 1-like protein</fullName>
    </recommendedName>
</protein>
<evidence type="ECO:0000313" key="3">
    <source>
        <dbReference type="EMBL" id="CAF1633357.1"/>
    </source>
</evidence>
<dbReference type="SUPFAM" id="SSF48452">
    <property type="entry name" value="TPR-like"/>
    <property type="match status" value="1"/>
</dbReference>
<evidence type="ECO:0000256" key="1">
    <source>
        <dbReference type="PROSITE-ProRule" id="PRU00339"/>
    </source>
</evidence>
<dbReference type="Gene3D" id="1.25.40.10">
    <property type="entry name" value="Tetratricopeptide repeat domain"/>
    <property type="match status" value="1"/>
</dbReference>
<evidence type="ECO:0008006" key="5">
    <source>
        <dbReference type="Google" id="ProtNLM"/>
    </source>
</evidence>
<dbReference type="InterPro" id="IPR019734">
    <property type="entry name" value="TPR_rpt"/>
</dbReference>
<dbReference type="SMART" id="SM00028">
    <property type="entry name" value="TPR"/>
    <property type="match status" value="3"/>
</dbReference>
<dbReference type="Proteomes" id="UP000663828">
    <property type="component" value="Unassembled WGS sequence"/>
</dbReference>
<organism evidence="3 4">
    <name type="scientific">Adineta ricciae</name>
    <name type="common">Rotifer</name>
    <dbReference type="NCBI Taxonomy" id="249248"/>
    <lineage>
        <taxon>Eukaryota</taxon>
        <taxon>Metazoa</taxon>
        <taxon>Spiralia</taxon>
        <taxon>Gnathifera</taxon>
        <taxon>Rotifera</taxon>
        <taxon>Eurotatoria</taxon>
        <taxon>Bdelloidea</taxon>
        <taxon>Adinetida</taxon>
        <taxon>Adinetidae</taxon>
        <taxon>Adineta</taxon>
    </lineage>
</organism>
<dbReference type="AlphaFoldDB" id="A0A816D6Y0"/>
<feature type="repeat" description="TPR" evidence="1">
    <location>
        <begin position="119"/>
        <end position="152"/>
    </location>
</feature>
<feature type="compositionally biased region" description="Polar residues" evidence="2">
    <location>
        <begin position="54"/>
        <end position="64"/>
    </location>
</feature>
<feature type="region of interest" description="Disordered" evidence="2">
    <location>
        <begin position="109"/>
        <end position="131"/>
    </location>
</feature>
<accession>A0A816D6Y0</accession>
<dbReference type="Pfam" id="PF00515">
    <property type="entry name" value="TPR_1"/>
    <property type="match status" value="2"/>
</dbReference>
<dbReference type="PROSITE" id="PS50293">
    <property type="entry name" value="TPR_REGION"/>
    <property type="match status" value="1"/>
</dbReference>
<dbReference type="InterPro" id="IPR052769">
    <property type="entry name" value="TPR_domain_protein"/>
</dbReference>
<proteinExistence type="predicted"/>
<feature type="region of interest" description="Disordered" evidence="2">
    <location>
        <begin position="1"/>
        <end position="95"/>
    </location>
</feature>
<feature type="repeat" description="TPR" evidence="1">
    <location>
        <begin position="158"/>
        <end position="191"/>
    </location>
</feature>
<evidence type="ECO:0000256" key="2">
    <source>
        <dbReference type="SAM" id="MobiDB-lite"/>
    </source>
</evidence>
<dbReference type="PANTHER" id="PTHR46014">
    <property type="entry name" value="TETRATRICOPEPTIDE REPEAT PROTEIN 1"/>
    <property type="match status" value="1"/>
</dbReference>
<reference evidence="3" key="1">
    <citation type="submission" date="2021-02" db="EMBL/GenBank/DDBJ databases">
        <authorList>
            <person name="Nowell W R."/>
        </authorList>
    </citation>
    <scope>NUCLEOTIDE SEQUENCE</scope>
</reference>
<evidence type="ECO:0000313" key="4">
    <source>
        <dbReference type="Proteomes" id="UP000663828"/>
    </source>
</evidence>
<feature type="compositionally biased region" description="Basic and acidic residues" evidence="2">
    <location>
        <begin position="109"/>
        <end position="126"/>
    </location>
</feature>
<feature type="compositionally biased region" description="Basic and acidic residues" evidence="2">
    <location>
        <begin position="1"/>
        <end position="15"/>
    </location>
</feature>
<dbReference type="InterPro" id="IPR011990">
    <property type="entry name" value="TPR-like_helical_dom_sf"/>
</dbReference>
<dbReference type="PROSITE" id="PS50005">
    <property type="entry name" value="TPR"/>
    <property type="match status" value="3"/>
</dbReference>
<sequence>MASSTVKKDDADHDQWQAAQTGHDQFEWHQSSDDEENDDANNHEFFDAHDTDFHQNPSSSTEPNTDADLLHNRLNAQLSTDETTKKTKPEDPYFIDEELLIEREALLSEEDKEKRHKESQASKDEGNDSFGRGEYQQALEKYSNAISLCPMKHTRDRAVIYANRAACLMKMEKYEAAVQSCTKSIELDPTYTKPYIRRADSYKQIDKLEEALQDYQKILELDPNNAQARREVYVLPDQIKERNEKLKEEMLGKLKDLGNMILKPFGLSTNNFQLQQDPSTGSYSVNFQR</sequence>
<feature type="compositionally biased region" description="Basic and acidic residues" evidence="2">
    <location>
        <begin position="40"/>
        <end position="53"/>
    </location>
</feature>
<keyword evidence="4" id="KW-1185">Reference proteome</keyword>
<dbReference type="EMBL" id="CAJNOR010008452">
    <property type="protein sequence ID" value="CAF1633357.1"/>
    <property type="molecule type" value="Genomic_DNA"/>
</dbReference>
<gene>
    <name evidence="3" type="ORF">XAT740_LOCUS52038</name>
</gene>
<keyword evidence="1" id="KW-0802">TPR repeat</keyword>
<comment type="caution">
    <text evidence="3">The sequence shown here is derived from an EMBL/GenBank/DDBJ whole genome shotgun (WGS) entry which is preliminary data.</text>
</comment>
<dbReference type="PANTHER" id="PTHR46014:SF1">
    <property type="entry name" value="TETRATRICOPEPTIDE REPEAT PROTEIN 1"/>
    <property type="match status" value="1"/>
</dbReference>
<feature type="compositionally biased region" description="Basic and acidic residues" evidence="2">
    <location>
        <begin position="82"/>
        <end position="91"/>
    </location>
</feature>
<feature type="repeat" description="TPR" evidence="1">
    <location>
        <begin position="192"/>
        <end position="225"/>
    </location>
</feature>
<name>A0A816D6Y0_ADIRI</name>